<comment type="caution">
    <text evidence="5">The sequence shown here is derived from an EMBL/GenBank/DDBJ whole genome shotgun (WGS) entry which is preliminary data.</text>
</comment>
<accession>A0A150R9G5</accession>
<dbReference type="GO" id="GO:0016987">
    <property type="term" value="F:sigma factor activity"/>
    <property type="evidence" value="ECO:0007669"/>
    <property type="project" value="InterPro"/>
</dbReference>
<dbReference type="GO" id="GO:0006352">
    <property type="term" value="P:DNA-templated transcription initiation"/>
    <property type="evidence" value="ECO:0007669"/>
    <property type="project" value="InterPro"/>
</dbReference>
<protein>
    <submittedName>
        <fullName evidence="5">RNA polymerase subunit sigma-24</fullName>
    </submittedName>
</protein>
<evidence type="ECO:0000313" key="5">
    <source>
        <dbReference type="EMBL" id="KYF76944.1"/>
    </source>
</evidence>
<dbReference type="NCBIfam" id="NF007214">
    <property type="entry name" value="PRK09636.1"/>
    <property type="match status" value="1"/>
</dbReference>
<dbReference type="Pfam" id="PF08281">
    <property type="entry name" value="Sigma70_r4_2"/>
    <property type="match status" value="1"/>
</dbReference>
<dbReference type="InterPro" id="IPR052704">
    <property type="entry name" value="ECF_Sigma-70_Domain"/>
</dbReference>
<reference evidence="5 6" key="1">
    <citation type="submission" date="2014-02" db="EMBL/GenBank/DDBJ databases">
        <title>The small core and large imbalanced accessory genome model reveals a collaborative survival strategy of Sorangium cellulosum strains in nature.</title>
        <authorList>
            <person name="Han K."/>
            <person name="Peng R."/>
            <person name="Blom J."/>
            <person name="Li Y.-Z."/>
        </authorList>
    </citation>
    <scope>NUCLEOTIDE SEQUENCE [LARGE SCALE GENOMIC DNA]</scope>
    <source>
        <strain evidence="5 6">So0149</strain>
    </source>
</reference>
<dbReference type="NCBIfam" id="TIGR02937">
    <property type="entry name" value="sigma70-ECF"/>
    <property type="match status" value="1"/>
</dbReference>
<feature type="domain" description="RNA polymerase sigma factor 70 region 4 type 2" evidence="4">
    <location>
        <begin position="109"/>
        <end position="158"/>
    </location>
</feature>
<dbReference type="Proteomes" id="UP000075515">
    <property type="component" value="Unassembled WGS sequence"/>
</dbReference>
<evidence type="ECO:0000256" key="1">
    <source>
        <dbReference type="ARBA" id="ARBA00011344"/>
    </source>
</evidence>
<dbReference type="PANTHER" id="PTHR30173">
    <property type="entry name" value="SIGMA 19 FACTOR"/>
    <property type="match status" value="1"/>
</dbReference>
<dbReference type="PANTHER" id="PTHR30173:SF36">
    <property type="entry name" value="ECF RNA POLYMERASE SIGMA FACTOR SIGJ"/>
    <property type="match status" value="1"/>
</dbReference>
<dbReference type="Gene3D" id="3.10.450.50">
    <property type="match status" value="1"/>
</dbReference>
<proteinExistence type="predicted"/>
<dbReference type="SUPFAM" id="SSF88659">
    <property type="entry name" value="Sigma3 and sigma4 domains of RNA polymerase sigma factors"/>
    <property type="match status" value="1"/>
</dbReference>
<dbReference type="GO" id="GO:0003677">
    <property type="term" value="F:DNA binding"/>
    <property type="evidence" value="ECO:0007669"/>
    <property type="project" value="InterPro"/>
</dbReference>
<dbReference type="EMBL" id="JEMC01003979">
    <property type="protein sequence ID" value="KYF76944.1"/>
    <property type="molecule type" value="Genomic_DNA"/>
</dbReference>
<dbReference type="Gene3D" id="1.10.10.10">
    <property type="entry name" value="Winged helix-like DNA-binding domain superfamily/Winged helix DNA-binding domain"/>
    <property type="match status" value="1"/>
</dbReference>
<evidence type="ECO:0000259" key="3">
    <source>
        <dbReference type="Pfam" id="PF04542"/>
    </source>
</evidence>
<sequence>MTREDDVAAFEATRPMLLGLAYRILGSRAEAEDAVQDTFLKWQSADRSAIENPASWLTTLCTRRCIDLLRAARNARVDYVGAWLPEPIHASTEGEPGERLSLAASLQTAFLLVLERLTPKERAAYLLHEVFDVSYPEIAATLGLQETTCRKLVSRARANVAQSKVRHTTPLDRQEQLLAAFQTAVASGGTDQLSALLSDEVELCADGGGKVPTLREVLRGKAEVLEFVGCALHAYWGDYTWEATDINGGRGVVLWKDGSAVGCVSFAYDEHGAATNVYIVRNPDKLARLGEGGGVVRDDGGGGVAPGGAGEAG</sequence>
<dbReference type="Pfam" id="PF04542">
    <property type="entry name" value="Sigma70_r2"/>
    <property type="match status" value="1"/>
</dbReference>
<dbReference type="InterPro" id="IPR013249">
    <property type="entry name" value="RNA_pol_sigma70_r4_t2"/>
</dbReference>
<dbReference type="InterPro" id="IPR014284">
    <property type="entry name" value="RNA_pol_sigma-70_dom"/>
</dbReference>
<evidence type="ECO:0000256" key="2">
    <source>
        <dbReference type="SAM" id="MobiDB-lite"/>
    </source>
</evidence>
<dbReference type="InterPro" id="IPR032710">
    <property type="entry name" value="NTF2-like_dom_sf"/>
</dbReference>
<dbReference type="Gene3D" id="1.10.1740.10">
    <property type="match status" value="1"/>
</dbReference>
<dbReference type="AlphaFoldDB" id="A0A150R9G5"/>
<name>A0A150R9G5_SORCE</name>
<dbReference type="InterPro" id="IPR013325">
    <property type="entry name" value="RNA_pol_sigma_r2"/>
</dbReference>
<organism evidence="5 6">
    <name type="scientific">Sorangium cellulosum</name>
    <name type="common">Polyangium cellulosum</name>
    <dbReference type="NCBI Taxonomy" id="56"/>
    <lineage>
        <taxon>Bacteria</taxon>
        <taxon>Pseudomonadati</taxon>
        <taxon>Myxococcota</taxon>
        <taxon>Polyangia</taxon>
        <taxon>Polyangiales</taxon>
        <taxon>Polyangiaceae</taxon>
        <taxon>Sorangium</taxon>
    </lineage>
</organism>
<dbReference type="InterPro" id="IPR007627">
    <property type="entry name" value="RNA_pol_sigma70_r2"/>
</dbReference>
<dbReference type="InterPro" id="IPR013324">
    <property type="entry name" value="RNA_pol_sigma_r3/r4-like"/>
</dbReference>
<gene>
    <name evidence="5" type="ORF">BE18_50940</name>
</gene>
<feature type="region of interest" description="Disordered" evidence="2">
    <location>
        <begin position="291"/>
        <end position="313"/>
    </location>
</feature>
<evidence type="ECO:0000313" key="6">
    <source>
        <dbReference type="Proteomes" id="UP000075515"/>
    </source>
</evidence>
<dbReference type="SUPFAM" id="SSF88946">
    <property type="entry name" value="Sigma2 domain of RNA polymerase sigma factors"/>
    <property type="match status" value="1"/>
</dbReference>
<evidence type="ECO:0000259" key="4">
    <source>
        <dbReference type="Pfam" id="PF08281"/>
    </source>
</evidence>
<dbReference type="SUPFAM" id="SSF54427">
    <property type="entry name" value="NTF2-like"/>
    <property type="match status" value="1"/>
</dbReference>
<comment type="subunit">
    <text evidence="1">Interacts transiently with the RNA polymerase catalytic core formed by RpoA, RpoB, RpoC and RpoZ (2 alpha, 1 beta, 1 beta' and 1 omega subunit) to form the RNA polymerase holoenzyme that can initiate transcription.</text>
</comment>
<feature type="domain" description="RNA polymerase sigma-70 region 2" evidence="3">
    <location>
        <begin position="10"/>
        <end position="73"/>
    </location>
</feature>
<dbReference type="InterPro" id="IPR036388">
    <property type="entry name" value="WH-like_DNA-bd_sf"/>
</dbReference>